<dbReference type="EMBL" id="JAFEUZ010000020">
    <property type="protein sequence ID" value="KAG5480053.1"/>
    <property type="molecule type" value="Genomic_DNA"/>
</dbReference>
<feature type="region of interest" description="Disordered" evidence="2">
    <location>
        <begin position="1"/>
        <end position="20"/>
    </location>
</feature>
<feature type="compositionally biased region" description="Basic and acidic residues" evidence="2">
    <location>
        <begin position="322"/>
        <end position="337"/>
    </location>
</feature>
<keyword evidence="1" id="KW-0175">Coiled coil</keyword>
<keyword evidence="4" id="KW-1185">Reference proteome</keyword>
<name>A0A836KVW7_9TRYP</name>
<evidence type="ECO:0000313" key="3">
    <source>
        <dbReference type="EMBL" id="KAG5480053.1"/>
    </source>
</evidence>
<proteinExistence type="predicted"/>
<comment type="caution">
    <text evidence="3">The sequence shown here is derived from an EMBL/GenBank/DDBJ whole genome shotgun (WGS) entry which is preliminary data.</text>
</comment>
<reference evidence="4" key="2">
    <citation type="journal article" date="2021" name="Sci. Data">
        <title>Chromosome-scale genome sequencing, assembly and annotation of six genomes from subfamily Leishmaniinae.</title>
        <authorList>
            <person name="Almutairi H."/>
            <person name="Urbaniak M.D."/>
            <person name="Bates M.D."/>
            <person name="Jariyapan N."/>
            <person name="Kwakye-Nuako G."/>
            <person name="Thomaz Soccol V."/>
            <person name="Al-Salem W.S."/>
            <person name="Dillon R.J."/>
            <person name="Bates P.A."/>
            <person name="Gatherer D."/>
        </authorList>
    </citation>
    <scope>NUCLEOTIDE SEQUENCE [LARGE SCALE GENOMIC DNA]</scope>
</reference>
<feature type="compositionally biased region" description="Low complexity" evidence="2">
    <location>
        <begin position="338"/>
        <end position="350"/>
    </location>
</feature>
<evidence type="ECO:0000256" key="2">
    <source>
        <dbReference type="SAM" id="MobiDB-lite"/>
    </source>
</evidence>
<evidence type="ECO:0000256" key="1">
    <source>
        <dbReference type="SAM" id="Coils"/>
    </source>
</evidence>
<feature type="region of interest" description="Disordered" evidence="2">
    <location>
        <begin position="304"/>
        <end position="350"/>
    </location>
</feature>
<dbReference type="SMR" id="A0A836KVW7"/>
<feature type="compositionally biased region" description="Polar residues" evidence="2">
    <location>
        <begin position="95"/>
        <end position="108"/>
    </location>
</feature>
<feature type="compositionally biased region" description="Polar residues" evidence="2">
    <location>
        <begin position="1"/>
        <end position="10"/>
    </location>
</feature>
<accession>A0A836KVW7</accession>
<evidence type="ECO:0000313" key="4">
    <source>
        <dbReference type="Proteomes" id="UP000673552"/>
    </source>
</evidence>
<dbReference type="OrthoDB" id="267736at2759"/>
<dbReference type="RefSeq" id="XP_067179216.1">
    <property type="nucleotide sequence ID" value="XM_067323902.1"/>
</dbReference>
<feature type="region of interest" description="Disordered" evidence="2">
    <location>
        <begin position="238"/>
        <end position="259"/>
    </location>
</feature>
<gene>
    <name evidence="3" type="ORF">LSCM1_06477</name>
</gene>
<feature type="coiled-coil region" evidence="1">
    <location>
        <begin position="162"/>
        <end position="189"/>
    </location>
</feature>
<dbReference type="AlphaFoldDB" id="A0A836KVW7"/>
<dbReference type="Proteomes" id="UP000673552">
    <property type="component" value="Unassembled WGS sequence"/>
</dbReference>
<dbReference type="KEGG" id="lmat:92516414"/>
<dbReference type="GeneID" id="92516414"/>
<sequence length="462" mass="48955">MRITAESNLEINPGGTCASAAGGPDETAAAWHVPRSAKAQHALSLFANLRAGLRDSALLQSSGSAAHATSEIRASSAARGGVSVPPSQIHAPDSNGRSSSCTAVSTPGDNAARFRSLSDLRRGSSSSRCDGATAPQVYTDAELESLSPAQLRHQLRVTAAVTQRLHQLLRRLESEVEAWKHKCSEREAKVELGTRHASMQEADTEGPPKPSASPPDGVHSCRCTAALSLATAAAAAATASSDVVATTAPTREASETRTRQLENEVKRLEAHKEALTKRLYVAEQTVGGLRKELQAALDASRVTSCAASTPPGAMNTTTGQRPTEKSWSEELEVKESAESSAQAPPSPSGAAAMVERVGRCSGGAFGGDAAVEVSAAHLRDTVCQLQRRLELSEARVREALQIQLDALLLHRESTPSSVALVNAEVQKLFELMQRQLMSDAVQRQVERARMGELLCQLQSQRL</sequence>
<feature type="region of interest" description="Disordered" evidence="2">
    <location>
        <begin position="70"/>
        <end position="108"/>
    </location>
</feature>
<organism evidence="3 4">
    <name type="scientific">Leishmania martiniquensis</name>
    <dbReference type="NCBI Taxonomy" id="1580590"/>
    <lineage>
        <taxon>Eukaryota</taxon>
        <taxon>Discoba</taxon>
        <taxon>Euglenozoa</taxon>
        <taxon>Kinetoplastea</taxon>
        <taxon>Metakinetoplastina</taxon>
        <taxon>Trypanosomatida</taxon>
        <taxon>Trypanosomatidae</taxon>
        <taxon>Leishmaniinae</taxon>
        <taxon>Leishmania</taxon>
    </lineage>
</organism>
<reference evidence="4" key="1">
    <citation type="journal article" date="2021" name="Microbiol. Resour. Announc.">
        <title>LGAAP: Leishmaniinae Genome Assembly and Annotation Pipeline.</title>
        <authorList>
            <person name="Almutairi H."/>
            <person name="Urbaniak M.D."/>
            <person name="Bates M.D."/>
            <person name="Jariyapan N."/>
            <person name="Kwakye-Nuako G."/>
            <person name="Thomaz-Soccol V."/>
            <person name="Al-Salem W.S."/>
            <person name="Dillon R.J."/>
            <person name="Bates P.A."/>
            <person name="Gatherer D."/>
        </authorList>
    </citation>
    <scope>NUCLEOTIDE SEQUENCE [LARGE SCALE GENOMIC DNA]</scope>
</reference>
<feature type="compositionally biased region" description="Low complexity" evidence="2">
    <location>
        <begin position="238"/>
        <end position="248"/>
    </location>
</feature>
<feature type="region of interest" description="Disordered" evidence="2">
    <location>
        <begin position="192"/>
        <end position="218"/>
    </location>
</feature>
<protein>
    <submittedName>
        <fullName evidence="3">Uncharacterized protein</fullName>
    </submittedName>
</protein>